<dbReference type="AlphaFoldDB" id="C5SZC4"/>
<dbReference type="PATRIC" id="fig|573060.9.peg.5128"/>
<dbReference type="RefSeq" id="WP_005792626.1">
    <property type="nucleotide sequence ID" value="NZ_ACQT01000001.1"/>
</dbReference>
<keyword evidence="2" id="KW-1185">Reference proteome</keyword>
<proteinExistence type="predicted"/>
<protein>
    <recommendedName>
        <fullName evidence="3">DUF4124 domain-containing protein</fullName>
    </recommendedName>
</protein>
<dbReference type="Proteomes" id="UP000003856">
    <property type="component" value="Unassembled WGS sequence"/>
</dbReference>
<evidence type="ECO:0008006" key="3">
    <source>
        <dbReference type="Google" id="ProtNLM"/>
    </source>
</evidence>
<evidence type="ECO:0000313" key="1">
    <source>
        <dbReference type="EMBL" id="EER62320.1"/>
    </source>
</evidence>
<accession>C5SZC4</accession>
<dbReference type="EMBL" id="ACQT01000001">
    <property type="protein sequence ID" value="EER62320.1"/>
    <property type="molecule type" value="Genomic_DNA"/>
</dbReference>
<gene>
    <name evidence="1" type="ORF">AcdelDRAFT_0004</name>
</gene>
<organism evidence="1 2">
    <name type="scientific">Acidovorax delafieldii 2AN</name>
    <dbReference type="NCBI Taxonomy" id="573060"/>
    <lineage>
        <taxon>Bacteria</taxon>
        <taxon>Pseudomonadati</taxon>
        <taxon>Pseudomonadota</taxon>
        <taxon>Betaproteobacteria</taxon>
        <taxon>Burkholderiales</taxon>
        <taxon>Comamonadaceae</taxon>
        <taxon>Acidovorax</taxon>
    </lineage>
</organism>
<reference evidence="1 2" key="1">
    <citation type="submission" date="2009-05" db="EMBL/GenBank/DDBJ databases">
        <title>The draft genome of Acidovorax delafieldii 2AN.</title>
        <authorList>
            <consortium name="US DOE Joint Genome Institute (JGI-PGF)"/>
            <person name="Lucas S."/>
            <person name="Copeland A."/>
            <person name="Lapidus A."/>
            <person name="Glavina del Rio T."/>
            <person name="Tice H."/>
            <person name="Bruce D."/>
            <person name="Goodwin L."/>
            <person name="Pitluck S."/>
            <person name="Larimer F."/>
            <person name="Land M.L."/>
            <person name="Hauser L."/>
            <person name="Shelobolina E.S."/>
            <person name="Picardal F."/>
            <person name="Roden E."/>
            <person name="Emerson D."/>
        </authorList>
    </citation>
    <scope>NUCLEOTIDE SEQUENCE [LARGE SCALE GENOMIC DNA]</scope>
    <source>
        <strain evidence="1 2">2AN</strain>
    </source>
</reference>
<sequence>MRFFPSSRMQPNRRFQWPFAFLALLCIGFHAYAQKPVYRCETAGRVSYSNEPCVGAKEIDATPTQGMDKMTGASRKGADVRRDEYNATIANALKPLTGMTPDQHRVHRHRFNLSPSDKAECTRLDNSLPGLKQRATTAPTSGKAVAEVELYKARKLFNDLNC</sequence>
<evidence type="ECO:0000313" key="2">
    <source>
        <dbReference type="Proteomes" id="UP000003856"/>
    </source>
</evidence>
<comment type="caution">
    <text evidence="1">The sequence shown here is derived from an EMBL/GenBank/DDBJ whole genome shotgun (WGS) entry which is preliminary data.</text>
</comment>
<name>C5SZC4_ACIDE</name>